<protein>
    <recommendedName>
        <fullName evidence="4">Transposase</fullName>
    </recommendedName>
</protein>
<dbReference type="InterPro" id="IPR009057">
    <property type="entry name" value="Homeodomain-like_sf"/>
</dbReference>
<comment type="caution">
    <text evidence="2">The sequence shown here is derived from an EMBL/GenBank/DDBJ whole genome shotgun (WGS) entry which is preliminary data.</text>
</comment>
<comment type="similarity">
    <text evidence="1">Belongs to the transposase 8 family.</text>
</comment>
<evidence type="ECO:0008006" key="4">
    <source>
        <dbReference type="Google" id="ProtNLM"/>
    </source>
</evidence>
<proteinExistence type="inferred from homology"/>
<accession>A0ABX5BK42</accession>
<name>A0ABX5BK42_9XANT</name>
<dbReference type="Pfam" id="PF01527">
    <property type="entry name" value="HTH_Tnp_1"/>
    <property type="match status" value="1"/>
</dbReference>
<evidence type="ECO:0000313" key="2">
    <source>
        <dbReference type="EMBL" id="PPV04622.1"/>
    </source>
</evidence>
<evidence type="ECO:0000313" key="3">
    <source>
        <dbReference type="Proteomes" id="UP000239710"/>
    </source>
</evidence>
<dbReference type="PANTHER" id="PTHR33609:SF1">
    <property type="entry name" value="TRANSPOSASE"/>
    <property type="match status" value="1"/>
</dbReference>
<dbReference type="SUPFAM" id="SSF46689">
    <property type="entry name" value="Homeodomain-like"/>
    <property type="match status" value="1"/>
</dbReference>
<sequence length="184" mass="20625">MRIKSIAPLMYHPENRQGFRLRRYGPPSSLRSQATKKSRFTEEQMANALKQAELGTAVGEVCWKMGIADATFYVWRKKYGGLGPSELKRLWLPEEENRKLKQLVADLKPDKAMLQEVVTKKTKPCPATHLGRSAPRALCGQRAACTADLGDVALCVLLQGQVARLQRHSSLDARNRPDARALRS</sequence>
<organism evidence="2 3">
    <name type="scientific">Xanthomonas bromi</name>
    <dbReference type="NCBI Taxonomy" id="56449"/>
    <lineage>
        <taxon>Bacteria</taxon>
        <taxon>Pseudomonadati</taxon>
        <taxon>Pseudomonadota</taxon>
        <taxon>Gammaproteobacteria</taxon>
        <taxon>Lysobacterales</taxon>
        <taxon>Lysobacteraceae</taxon>
        <taxon>Xanthomonas</taxon>
    </lineage>
</organism>
<dbReference type="EMBL" id="MDCE01000083">
    <property type="protein sequence ID" value="PPV04622.1"/>
    <property type="molecule type" value="Genomic_DNA"/>
</dbReference>
<dbReference type="InterPro" id="IPR002514">
    <property type="entry name" value="Transposase_8"/>
</dbReference>
<reference evidence="2 3" key="1">
    <citation type="submission" date="2016-08" db="EMBL/GenBank/DDBJ databases">
        <title>Evolution of the type three secretion system and type three effector repertoires in Xanthomonas.</title>
        <authorList>
            <person name="Merda D."/>
            <person name="Briand M."/>
            <person name="Bosis E."/>
            <person name="Rousseau C."/>
            <person name="Portier P."/>
            <person name="Jacques M.-A."/>
            <person name="Fischer-Le Saux M."/>
        </authorList>
    </citation>
    <scope>NUCLEOTIDE SEQUENCE [LARGE SCALE GENOMIC DNA]</scope>
    <source>
        <strain evidence="2 3">CFBP1976</strain>
    </source>
</reference>
<gene>
    <name evidence="2" type="ORF">XbrCFBP1976_21310</name>
</gene>
<dbReference type="InterPro" id="IPR052546">
    <property type="entry name" value="Transposase_8_domain"/>
</dbReference>
<dbReference type="PANTHER" id="PTHR33609">
    <property type="entry name" value="LOW CALCIUM RESPONSE LOCUS PROTEIN S"/>
    <property type="match status" value="1"/>
</dbReference>
<keyword evidence="3" id="KW-1185">Reference proteome</keyword>
<dbReference type="Proteomes" id="UP000239710">
    <property type="component" value="Unassembled WGS sequence"/>
</dbReference>
<evidence type="ECO:0000256" key="1">
    <source>
        <dbReference type="ARBA" id="ARBA00009964"/>
    </source>
</evidence>